<evidence type="ECO:0000313" key="1">
    <source>
        <dbReference type="EMBL" id="CAA2957510.1"/>
    </source>
</evidence>
<comment type="caution">
    <text evidence="1">The sequence shown here is derived from an EMBL/GenBank/DDBJ whole genome shotgun (WGS) entry which is preliminary data.</text>
</comment>
<organism evidence="1 2">
    <name type="scientific">Olea europaea subsp. europaea</name>
    <dbReference type="NCBI Taxonomy" id="158383"/>
    <lineage>
        <taxon>Eukaryota</taxon>
        <taxon>Viridiplantae</taxon>
        <taxon>Streptophyta</taxon>
        <taxon>Embryophyta</taxon>
        <taxon>Tracheophyta</taxon>
        <taxon>Spermatophyta</taxon>
        <taxon>Magnoliopsida</taxon>
        <taxon>eudicotyledons</taxon>
        <taxon>Gunneridae</taxon>
        <taxon>Pentapetalae</taxon>
        <taxon>asterids</taxon>
        <taxon>lamiids</taxon>
        <taxon>Lamiales</taxon>
        <taxon>Oleaceae</taxon>
        <taxon>Oleeae</taxon>
        <taxon>Olea</taxon>
    </lineage>
</organism>
<dbReference type="Gramene" id="OE9A091932T1">
    <property type="protein sequence ID" value="OE9A091932C1"/>
    <property type="gene ID" value="OE9A091932"/>
</dbReference>
<evidence type="ECO:0000313" key="2">
    <source>
        <dbReference type="Proteomes" id="UP000594638"/>
    </source>
</evidence>
<sequence>MVDDAMNFQLPQQYSMPTSTSYFPNDMLIPLSLSQLSMPTPFSLSQRVPFGNLVYPSAASIMQNPQGQPSANYYQNLLDHSGSL</sequence>
<protein>
    <submittedName>
        <fullName evidence="1">Uncharacterized protein</fullName>
    </submittedName>
</protein>
<dbReference type="AlphaFoldDB" id="A0A8S0Q0B3"/>
<dbReference type="EMBL" id="CACTIH010000226">
    <property type="protein sequence ID" value="CAA2957510.1"/>
    <property type="molecule type" value="Genomic_DNA"/>
</dbReference>
<name>A0A8S0Q0B3_OLEEU</name>
<dbReference type="Proteomes" id="UP000594638">
    <property type="component" value="Unassembled WGS sequence"/>
</dbReference>
<keyword evidence="2" id="KW-1185">Reference proteome</keyword>
<reference evidence="1 2" key="1">
    <citation type="submission" date="2019-12" db="EMBL/GenBank/DDBJ databases">
        <authorList>
            <person name="Alioto T."/>
            <person name="Alioto T."/>
            <person name="Gomez Garrido J."/>
        </authorList>
    </citation>
    <scope>NUCLEOTIDE SEQUENCE [LARGE SCALE GENOMIC DNA]</scope>
</reference>
<accession>A0A8S0Q0B3</accession>
<gene>
    <name evidence="1" type="ORF">OLEA9_A091932</name>
</gene>
<proteinExistence type="predicted"/>